<feature type="domain" description="CS" evidence="1">
    <location>
        <begin position="4"/>
        <end position="37"/>
    </location>
</feature>
<dbReference type="OrthoDB" id="1898560at2759"/>
<proteinExistence type="predicted"/>
<evidence type="ECO:0000313" key="3">
    <source>
        <dbReference type="Proteomes" id="UP000272942"/>
    </source>
</evidence>
<dbReference type="AlphaFoldDB" id="A0A183A3T7"/>
<evidence type="ECO:0000313" key="2">
    <source>
        <dbReference type="EMBL" id="VDP42691.1"/>
    </source>
</evidence>
<protein>
    <submittedName>
        <fullName evidence="4">CS domain-containing protein</fullName>
    </submittedName>
</protein>
<dbReference type="SUPFAM" id="SSF49764">
    <property type="entry name" value="HSP20-like chaperones"/>
    <property type="match status" value="1"/>
</dbReference>
<sequence length="55" mass="6473">MCKKRYVMIVSKLPGEIIPEQCQYTVYDDMVELILRKRVNKSWVDEIRGGLIQAD</sequence>
<name>A0A183A3T7_9TREM</name>
<evidence type="ECO:0000313" key="4">
    <source>
        <dbReference type="WBParaSite" id="ECPE_0000162201-mRNA-1"/>
    </source>
</evidence>
<dbReference type="Pfam" id="PF04969">
    <property type="entry name" value="CS"/>
    <property type="match status" value="1"/>
</dbReference>
<dbReference type="Proteomes" id="UP000272942">
    <property type="component" value="Unassembled WGS sequence"/>
</dbReference>
<keyword evidence="3" id="KW-1185">Reference proteome</keyword>
<organism evidence="4">
    <name type="scientific">Echinostoma caproni</name>
    <dbReference type="NCBI Taxonomy" id="27848"/>
    <lineage>
        <taxon>Eukaryota</taxon>
        <taxon>Metazoa</taxon>
        <taxon>Spiralia</taxon>
        <taxon>Lophotrochozoa</taxon>
        <taxon>Platyhelminthes</taxon>
        <taxon>Trematoda</taxon>
        <taxon>Digenea</taxon>
        <taxon>Plagiorchiida</taxon>
        <taxon>Echinostomata</taxon>
        <taxon>Echinostomatoidea</taxon>
        <taxon>Echinostomatidae</taxon>
        <taxon>Echinostoma</taxon>
    </lineage>
</organism>
<dbReference type="Gene3D" id="2.60.40.790">
    <property type="match status" value="1"/>
</dbReference>
<dbReference type="EMBL" id="UZAN01011917">
    <property type="protein sequence ID" value="VDP42691.1"/>
    <property type="molecule type" value="Genomic_DNA"/>
</dbReference>
<dbReference type="InterPro" id="IPR008978">
    <property type="entry name" value="HSP20-like_chaperone"/>
</dbReference>
<evidence type="ECO:0000259" key="1">
    <source>
        <dbReference type="Pfam" id="PF04969"/>
    </source>
</evidence>
<gene>
    <name evidence="2" type="ORF">ECPE_LOCUS1622</name>
</gene>
<reference evidence="4" key="1">
    <citation type="submission" date="2016-06" db="UniProtKB">
        <authorList>
            <consortium name="WormBaseParasite"/>
        </authorList>
    </citation>
    <scope>IDENTIFICATION</scope>
</reference>
<accession>A0A183A3T7</accession>
<dbReference type="WBParaSite" id="ECPE_0000162201-mRNA-1">
    <property type="protein sequence ID" value="ECPE_0000162201-mRNA-1"/>
    <property type="gene ID" value="ECPE_0000162201"/>
</dbReference>
<reference evidence="2 3" key="2">
    <citation type="submission" date="2018-11" db="EMBL/GenBank/DDBJ databases">
        <authorList>
            <consortium name="Pathogen Informatics"/>
        </authorList>
    </citation>
    <scope>NUCLEOTIDE SEQUENCE [LARGE SCALE GENOMIC DNA]</scope>
    <source>
        <strain evidence="2 3">Egypt</strain>
    </source>
</reference>
<dbReference type="InterPro" id="IPR007052">
    <property type="entry name" value="CS_dom"/>
</dbReference>